<name>D0L646_GORB4</name>
<dbReference type="GO" id="GO:0016740">
    <property type="term" value="F:transferase activity"/>
    <property type="evidence" value="ECO:0007669"/>
    <property type="project" value="UniProtKB-KW"/>
</dbReference>
<evidence type="ECO:0000313" key="2">
    <source>
        <dbReference type="EMBL" id="ACY23532.1"/>
    </source>
</evidence>
<dbReference type="AlphaFoldDB" id="D0L646"/>
<proteinExistence type="predicted"/>
<evidence type="ECO:0000256" key="1">
    <source>
        <dbReference type="ARBA" id="ARBA00022679"/>
    </source>
</evidence>
<dbReference type="STRING" id="526226.Gbro_4392"/>
<dbReference type="EMBL" id="CP001802">
    <property type="protein sequence ID" value="ACY23532.1"/>
    <property type="molecule type" value="Genomic_DNA"/>
</dbReference>
<dbReference type="Gene3D" id="3.30.160.270">
    <property type="match status" value="1"/>
</dbReference>
<dbReference type="HOGENOM" id="CLU_097459_2_0_11"/>
<reference evidence="3" key="1">
    <citation type="submission" date="2009-10" db="EMBL/GenBank/DDBJ databases">
        <title>The complete chromosome of Gordonia bronchialis DSM 43247.</title>
        <authorList>
            <consortium name="US DOE Joint Genome Institute (JGI-PGF)"/>
            <person name="Lucas S."/>
            <person name="Copeland A."/>
            <person name="Lapidus A."/>
            <person name="Glavina del Rio T."/>
            <person name="Dalin E."/>
            <person name="Tice H."/>
            <person name="Bruce D."/>
            <person name="Goodwin L."/>
            <person name="Pitluck S."/>
            <person name="Kyrpides N."/>
            <person name="Mavromatis K."/>
            <person name="Ivanova N."/>
            <person name="Ovchinnikova G."/>
            <person name="Saunders E."/>
            <person name="Brettin T."/>
            <person name="Detter J.C."/>
            <person name="Han C."/>
            <person name="Larimer F."/>
            <person name="Land M."/>
            <person name="Hauser L."/>
            <person name="Markowitz V."/>
            <person name="Cheng J.-F."/>
            <person name="Hugenholtz P."/>
            <person name="Woyke T."/>
            <person name="Wu D."/>
            <person name="Jando M."/>
            <person name="Schneider S."/>
            <person name="Goeker M."/>
            <person name="Klenk H.-P."/>
            <person name="Eisen J.A."/>
        </authorList>
    </citation>
    <scope>NUCLEOTIDE SEQUENCE [LARGE SCALE GENOMIC DNA]</scope>
    <source>
        <strain evidence="3">ATCC 25592 / DSM 43247 / BCRC 13721 / JCM 3198 / KCTC 3076 / NBRC 16047 / NCTC 10667</strain>
    </source>
</reference>
<keyword evidence="1" id="KW-0808">Transferase</keyword>
<accession>D0L646</accession>
<dbReference type="KEGG" id="gbr:Gbro_4392"/>
<organism evidence="2 3">
    <name type="scientific">Gordonia bronchialis (strain ATCC 25592 / DSM 43247 / BCRC 13721 / JCM 3198 / KCTC 3076 / NBRC 16047 / NCTC 10667)</name>
    <name type="common">Rhodococcus bronchialis</name>
    <dbReference type="NCBI Taxonomy" id="526226"/>
    <lineage>
        <taxon>Bacteria</taxon>
        <taxon>Bacillati</taxon>
        <taxon>Actinomycetota</taxon>
        <taxon>Actinomycetes</taxon>
        <taxon>Mycobacteriales</taxon>
        <taxon>Gordoniaceae</taxon>
        <taxon>Gordonia</taxon>
    </lineage>
</organism>
<keyword evidence="3" id="KW-1185">Reference proteome</keyword>
<dbReference type="InterPro" id="IPR036230">
    <property type="entry name" value="LeuA_allosteric_dom_sf"/>
</dbReference>
<sequence length="136" mass="14532">MREEALAMTATGMTARELADHFAPSGTIKLGSWSVTSTRHDLVECRATFAFDDRITSLSAVAAGPVGAMTSMLHEIGAPISIVRSHQRVHDGQITAYMLCERDERQVWALGEGATCDEANVNALIAGANRLMLASA</sequence>
<dbReference type="eggNOG" id="COG0119">
    <property type="taxonomic scope" value="Bacteria"/>
</dbReference>
<dbReference type="Proteomes" id="UP000001219">
    <property type="component" value="Chromosome"/>
</dbReference>
<protein>
    <submittedName>
        <fullName evidence="2">Uncharacterized protein</fullName>
    </submittedName>
</protein>
<dbReference type="SUPFAM" id="SSF110921">
    <property type="entry name" value="2-isopropylmalate synthase LeuA, allosteric (dimerisation) domain"/>
    <property type="match status" value="1"/>
</dbReference>
<gene>
    <name evidence="2" type="ordered locus">Gbro_4392</name>
</gene>
<reference evidence="2 3" key="2">
    <citation type="journal article" date="2010" name="Stand. Genomic Sci.">
        <title>Complete genome sequence of Gordonia bronchialis type strain (3410).</title>
        <authorList>
            <person name="Ivanova N."/>
            <person name="Sikorski J."/>
            <person name="Jando M."/>
            <person name="Lapidus A."/>
            <person name="Nolan M."/>
            <person name="Lucas S."/>
            <person name="Del Rio T.G."/>
            <person name="Tice H."/>
            <person name="Copeland A."/>
            <person name="Cheng J.F."/>
            <person name="Chen F."/>
            <person name="Bruce D."/>
            <person name="Goodwin L."/>
            <person name="Pitluck S."/>
            <person name="Mavromatis K."/>
            <person name="Ovchinnikova G."/>
            <person name="Pati A."/>
            <person name="Chen A."/>
            <person name="Palaniappan K."/>
            <person name="Land M."/>
            <person name="Hauser L."/>
            <person name="Chang Y.J."/>
            <person name="Jeffries C.D."/>
            <person name="Chain P."/>
            <person name="Saunders E."/>
            <person name="Han C."/>
            <person name="Detter J.C."/>
            <person name="Brettin T."/>
            <person name="Rohde M."/>
            <person name="Goker M."/>
            <person name="Bristow J."/>
            <person name="Eisen J.A."/>
            <person name="Markowitz V."/>
            <person name="Hugenholtz P."/>
            <person name="Klenk H.P."/>
            <person name="Kyrpides N.C."/>
        </authorList>
    </citation>
    <scope>NUCLEOTIDE SEQUENCE [LARGE SCALE GENOMIC DNA]</scope>
    <source>
        <strain evidence="3">ATCC 25592 / DSM 43247 / BCRC 13721 / JCM 3198 / KCTC 3076 / NBRC 16047 / NCTC 10667</strain>
    </source>
</reference>
<evidence type="ECO:0000313" key="3">
    <source>
        <dbReference type="Proteomes" id="UP000001219"/>
    </source>
</evidence>